<dbReference type="OrthoDB" id="2019556at2759"/>
<dbReference type="PANTHER" id="PTHR45939:SF5">
    <property type="entry name" value="PEROXISOMAL MEMBRANE PROTEIN PMP34"/>
    <property type="match status" value="1"/>
</dbReference>
<evidence type="ECO:0000256" key="4">
    <source>
        <dbReference type="ARBA" id="ARBA00022448"/>
    </source>
</evidence>
<keyword evidence="8" id="KW-0496">Mitochondrion</keyword>
<dbReference type="PRINTS" id="PR00926">
    <property type="entry name" value="MITOCARRIER"/>
</dbReference>
<evidence type="ECO:0000256" key="3">
    <source>
        <dbReference type="ARBA" id="ARBA00006375"/>
    </source>
</evidence>
<dbReference type="GO" id="GO:0015230">
    <property type="term" value="F:FAD transmembrane transporter activity"/>
    <property type="evidence" value="ECO:0007669"/>
    <property type="project" value="TreeGrafter"/>
</dbReference>
<evidence type="ECO:0000256" key="5">
    <source>
        <dbReference type="ARBA" id="ARBA00022692"/>
    </source>
</evidence>
<dbReference type="PANTHER" id="PTHR45939">
    <property type="entry name" value="PEROXISOMAL MEMBRANE PROTEIN PMP34-RELATED"/>
    <property type="match status" value="1"/>
</dbReference>
<dbReference type="InterPro" id="IPR052217">
    <property type="entry name" value="Mito/Peroxisomal_Carrier"/>
</dbReference>
<feature type="repeat" description="Solcar" evidence="11">
    <location>
        <begin position="102"/>
        <end position="189"/>
    </location>
</feature>
<evidence type="ECO:0000313" key="14">
    <source>
        <dbReference type="EMBL" id="KAG2190029.1"/>
    </source>
</evidence>
<sequence>MSDNFAHALSGAGGGIISMVITYPLVAISSRLQAQKSNSSRKEENYKNTFDAFVRIINREGPKGLYSGFTSGIFGIAVTNGVYYYCYEAVKSFVTKQGQGPIAIAQSMISGTVAGAAVVIATHPIWTARILVQKRKLSSKSKRPTTLQVALYILKKEGITGLYFGWKAAMILVMNPIIQYAIFENLKTKLMTSKGGLSGSDFFLLGAFSKLCATIIMYPYILIKSQLQMSESTNERSMGVLDNMKLVFRNEGVAGLYSGLNSKLLQSVLSSAFLFYAKEILFDWSVWILVLLRARKSMQ</sequence>
<dbReference type="Gene3D" id="1.50.40.10">
    <property type="entry name" value="Mitochondrial carrier domain"/>
    <property type="match status" value="1"/>
</dbReference>
<keyword evidence="7 13" id="KW-1133">Transmembrane helix</keyword>
<dbReference type="GO" id="GO:0044610">
    <property type="term" value="F:FMN transmembrane transporter activity"/>
    <property type="evidence" value="ECO:0007669"/>
    <property type="project" value="TreeGrafter"/>
</dbReference>
<reference evidence="14" key="1">
    <citation type="submission" date="2020-12" db="EMBL/GenBank/DDBJ databases">
        <title>Metabolic potential, ecology and presence of endohyphal bacteria is reflected in genomic diversity of Mucoromycotina.</title>
        <authorList>
            <person name="Muszewska A."/>
            <person name="Okrasinska A."/>
            <person name="Steczkiewicz K."/>
            <person name="Drgas O."/>
            <person name="Orlowska M."/>
            <person name="Perlinska-Lenart U."/>
            <person name="Aleksandrzak-Piekarczyk T."/>
            <person name="Szatraj K."/>
            <person name="Zielenkiewicz U."/>
            <person name="Pilsyk S."/>
            <person name="Malc E."/>
            <person name="Mieczkowski P."/>
            <person name="Kruszewska J.S."/>
            <person name="Biernat P."/>
            <person name="Pawlowska J."/>
        </authorList>
    </citation>
    <scope>NUCLEOTIDE SEQUENCE</scope>
    <source>
        <strain evidence="14">CBS 226.32</strain>
    </source>
</reference>
<evidence type="ECO:0000313" key="15">
    <source>
        <dbReference type="Proteomes" id="UP000650833"/>
    </source>
</evidence>
<evidence type="ECO:0000256" key="10">
    <source>
        <dbReference type="ARBA" id="ARBA00023140"/>
    </source>
</evidence>
<keyword evidence="5 11" id="KW-0812">Transmembrane</keyword>
<evidence type="ECO:0000256" key="12">
    <source>
        <dbReference type="RuleBase" id="RU000488"/>
    </source>
</evidence>
<feature type="repeat" description="Solcar" evidence="11">
    <location>
        <begin position="197"/>
        <end position="284"/>
    </location>
</feature>
<dbReference type="GO" id="GO:0051724">
    <property type="term" value="F:NAD transmembrane transporter activity"/>
    <property type="evidence" value="ECO:0007669"/>
    <property type="project" value="TreeGrafter"/>
</dbReference>
<proteinExistence type="inferred from homology"/>
<dbReference type="GO" id="GO:0031966">
    <property type="term" value="C:mitochondrial membrane"/>
    <property type="evidence" value="ECO:0007669"/>
    <property type="project" value="UniProtKB-SubCell"/>
</dbReference>
<evidence type="ECO:0000256" key="7">
    <source>
        <dbReference type="ARBA" id="ARBA00022989"/>
    </source>
</evidence>
<dbReference type="InterPro" id="IPR018108">
    <property type="entry name" value="MCP_transmembrane"/>
</dbReference>
<dbReference type="GO" id="GO:0015217">
    <property type="term" value="F:ADP transmembrane transporter activity"/>
    <property type="evidence" value="ECO:0007669"/>
    <property type="project" value="TreeGrafter"/>
</dbReference>
<dbReference type="Proteomes" id="UP000650833">
    <property type="component" value="Unassembled WGS sequence"/>
</dbReference>
<feature type="transmembrane region" description="Helical" evidence="13">
    <location>
        <begin position="162"/>
        <end position="182"/>
    </location>
</feature>
<dbReference type="InterPro" id="IPR023395">
    <property type="entry name" value="MCP_dom_sf"/>
</dbReference>
<dbReference type="GO" id="GO:0080122">
    <property type="term" value="F:AMP transmembrane transporter activity"/>
    <property type="evidence" value="ECO:0007669"/>
    <property type="project" value="TreeGrafter"/>
</dbReference>
<name>A0A8H7UT97_9FUNG</name>
<evidence type="ECO:0000256" key="13">
    <source>
        <dbReference type="SAM" id="Phobius"/>
    </source>
</evidence>
<keyword evidence="9 11" id="KW-0472">Membrane</keyword>
<keyword evidence="4 12" id="KW-0813">Transport</keyword>
<feature type="transmembrane region" description="Helical" evidence="13">
    <location>
        <begin position="202"/>
        <end position="223"/>
    </location>
</feature>
<evidence type="ECO:0000256" key="2">
    <source>
        <dbReference type="ARBA" id="ARBA00004585"/>
    </source>
</evidence>
<comment type="subcellular location">
    <subcellularLocation>
        <location evidence="1">Mitochondrion membrane</location>
        <topology evidence="1">Multi-pass membrane protein</topology>
    </subcellularLocation>
    <subcellularLocation>
        <location evidence="2">Peroxisome membrane</location>
        <topology evidence="2">Multi-pass membrane protein</topology>
    </subcellularLocation>
</comment>
<dbReference type="GO" id="GO:0005778">
    <property type="term" value="C:peroxisomal membrane"/>
    <property type="evidence" value="ECO:0007669"/>
    <property type="project" value="UniProtKB-SubCell"/>
</dbReference>
<dbReference type="GO" id="GO:0015228">
    <property type="term" value="F:coenzyme A transmembrane transporter activity"/>
    <property type="evidence" value="ECO:0007669"/>
    <property type="project" value="TreeGrafter"/>
</dbReference>
<evidence type="ECO:0000256" key="6">
    <source>
        <dbReference type="ARBA" id="ARBA00022737"/>
    </source>
</evidence>
<comment type="caution">
    <text evidence="14">The sequence shown here is derived from an EMBL/GenBank/DDBJ whole genome shotgun (WGS) entry which is preliminary data.</text>
</comment>
<dbReference type="PROSITE" id="PS50920">
    <property type="entry name" value="SOLCAR"/>
    <property type="match status" value="3"/>
</dbReference>
<accession>A0A8H7UT97</accession>
<dbReference type="Pfam" id="PF00153">
    <property type="entry name" value="Mito_carr"/>
    <property type="match status" value="3"/>
</dbReference>
<protein>
    <submittedName>
        <fullName evidence="14">Uncharacterized protein</fullName>
    </submittedName>
</protein>
<keyword evidence="6" id="KW-0677">Repeat</keyword>
<feature type="repeat" description="Solcar" evidence="11">
    <location>
        <begin position="2"/>
        <end position="93"/>
    </location>
</feature>
<gene>
    <name evidence="14" type="ORF">INT46_000666</name>
</gene>
<evidence type="ECO:0000256" key="9">
    <source>
        <dbReference type="ARBA" id="ARBA00023136"/>
    </source>
</evidence>
<feature type="transmembrane region" description="Helical" evidence="13">
    <location>
        <begin position="65"/>
        <end position="85"/>
    </location>
</feature>
<dbReference type="GO" id="GO:0005347">
    <property type="term" value="F:ATP transmembrane transporter activity"/>
    <property type="evidence" value="ECO:0007669"/>
    <property type="project" value="TreeGrafter"/>
</dbReference>
<keyword evidence="15" id="KW-1185">Reference proteome</keyword>
<dbReference type="AlphaFoldDB" id="A0A8H7UT97"/>
<evidence type="ECO:0000256" key="1">
    <source>
        <dbReference type="ARBA" id="ARBA00004225"/>
    </source>
</evidence>
<dbReference type="InterPro" id="IPR002067">
    <property type="entry name" value="MCP"/>
</dbReference>
<dbReference type="EMBL" id="JAEPRC010001086">
    <property type="protein sequence ID" value="KAG2190029.1"/>
    <property type="molecule type" value="Genomic_DNA"/>
</dbReference>
<dbReference type="SUPFAM" id="SSF103506">
    <property type="entry name" value="Mitochondrial carrier"/>
    <property type="match status" value="1"/>
</dbReference>
<keyword evidence="10" id="KW-0576">Peroxisome</keyword>
<organism evidence="14 15">
    <name type="scientific">Mucor plumbeus</name>
    <dbReference type="NCBI Taxonomy" id="97098"/>
    <lineage>
        <taxon>Eukaryota</taxon>
        <taxon>Fungi</taxon>
        <taxon>Fungi incertae sedis</taxon>
        <taxon>Mucoromycota</taxon>
        <taxon>Mucoromycotina</taxon>
        <taxon>Mucoromycetes</taxon>
        <taxon>Mucorales</taxon>
        <taxon>Mucorineae</taxon>
        <taxon>Mucoraceae</taxon>
        <taxon>Mucor</taxon>
    </lineage>
</organism>
<evidence type="ECO:0000256" key="11">
    <source>
        <dbReference type="PROSITE-ProRule" id="PRU00282"/>
    </source>
</evidence>
<evidence type="ECO:0000256" key="8">
    <source>
        <dbReference type="ARBA" id="ARBA00023128"/>
    </source>
</evidence>
<comment type="similarity">
    <text evidence="3 12">Belongs to the mitochondrial carrier (TC 2.A.29) family.</text>
</comment>
<feature type="transmembrane region" description="Helical" evidence="13">
    <location>
        <begin position="105"/>
        <end position="132"/>
    </location>
</feature>
<feature type="transmembrane region" description="Helical" evidence="13">
    <location>
        <begin position="6"/>
        <end position="26"/>
    </location>
</feature>